<feature type="domain" description="TonB-dependent receptor-like beta-barrel" evidence="14">
    <location>
        <begin position="399"/>
        <end position="802"/>
    </location>
</feature>
<evidence type="ECO:0000256" key="10">
    <source>
        <dbReference type="ARBA" id="ARBA00023237"/>
    </source>
</evidence>
<dbReference type="PANTHER" id="PTHR32552:SF81">
    <property type="entry name" value="TONB-DEPENDENT OUTER MEMBRANE RECEPTOR"/>
    <property type="match status" value="1"/>
</dbReference>
<organism evidence="17 18">
    <name type="scientific">Halotia branconii CENA392</name>
    <dbReference type="NCBI Taxonomy" id="1539056"/>
    <lineage>
        <taxon>Bacteria</taxon>
        <taxon>Bacillati</taxon>
        <taxon>Cyanobacteriota</taxon>
        <taxon>Cyanophyceae</taxon>
        <taxon>Nostocales</taxon>
        <taxon>Nodulariaceae</taxon>
        <taxon>Halotia</taxon>
    </lineage>
</organism>
<feature type="chain" id="PRO_5042611075" evidence="13">
    <location>
        <begin position="27"/>
        <end position="837"/>
    </location>
</feature>
<keyword evidence="9 11" id="KW-0472">Membrane</keyword>
<dbReference type="PANTHER" id="PTHR32552">
    <property type="entry name" value="FERRICHROME IRON RECEPTOR-RELATED"/>
    <property type="match status" value="1"/>
</dbReference>
<evidence type="ECO:0000256" key="5">
    <source>
        <dbReference type="ARBA" id="ARBA00022692"/>
    </source>
</evidence>
<evidence type="ECO:0000313" key="18">
    <source>
        <dbReference type="Proteomes" id="UP001223520"/>
    </source>
</evidence>
<dbReference type="InterPro" id="IPR039426">
    <property type="entry name" value="TonB-dep_rcpt-like"/>
</dbReference>
<dbReference type="AlphaFoldDB" id="A0AAJ6P894"/>
<dbReference type="SUPFAM" id="SSF56935">
    <property type="entry name" value="Porins"/>
    <property type="match status" value="1"/>
</dbReference>
<keyword evidence="17" id="KW-0675">Receptor</keyword>
<dbReference type="GO" id="GO:0009279">
    <property type="term" value="C:cell outer membrane"/>
    <property type="evidence" value="ECO:0007669"/>
    <property type="project" value="UniProtKB-SubCell"/>
</dbReference>
<evidence type="ECO:0000256" key="8">
    <source>
        <dbReference type="ARBA" id="ARBA00023077"/>
    </source>
</evidence>
<evidence type="ECO:0000256" key="3">
    <source>
        <dbReference type="ARBA" id="ARBA00022452"/>
    </source>
</evidence>
<keyword evidence="8 12" id="KW-0798">TonB box</keyword>
<keyword evidence="2 11" id="KW-0813">Transport</keyword>
<keyword evidence="10 11" id="KW-0998">Cell outer membrane</keyword>
<evidence type="ECO:0000259" key="16">
    <source>
        <dbReference type="Pfam" id="PF11741"/>
    </source>
</evidence>
<keyword evidence="5 11" id="KW-0812">Transmembrane</keyword>
<name>A0AAJ6P894_9CYAN</name>
<feature type="domain" description="TonB-dependent receptor plug" evidence="15">
    <location>
        <begin position="196"/>
        <end position="305"/>
    </location>
</feature>
<dbReference type="Pfam" id="PF07715">
    <property type="entry name" value="Plug"/>
    <property type="match status" value="1"/>
</dbReference>
<evidence type="ECO:0000256" key="9">
    <source>
        <dbReference type="ARBA" id="ARBA00023136"/>
    </source>
</evidence>
<keyword evidence="18" id="KW-1185">Reference proteome</keyword>
<evidence type="ECO:0000259" key="15">
    <source>
        <dbReference type="Pfam" id="PF07715"/>
    </source>
</evidence>
<dbReference type="InterPro" id="IPR000531">
    <property type="entry name" value="Beta-barrel_TonB"/>
</dbReference>
<evidence type="ECO:0000256" key="12">
    <source>
        <dbReference type="RuleBase" id="RU003357"/>
    </source>
</evidence>
<feature type="domain" description="AMIN" evidence="16">
    <location>
        <begin position="64"/>
        <end position="160"/>
    </location>
</feature>
<reference evidence="17 18" key="1">
    <citation type="journal article" date="2023" name="Limnol Oceanogr Lett">
        <title>Environmental adaptations by the intertidal Antarctic cyanobacterium Halotia branconii CENA392 as revealed using long-read genome sequencing.</title>
        <authorList>
            <person name="Dextro R.B."/>
            <person name="Delbaje E."/>
            <person name="Freitas P.N.N."/>
            <person name="Geraldes V."/>
            <person name="Pinto E."/>
            <person name="Long P.F."/>
            <person name="Fiore M.F."/>
        </authorList>
    </citation>
    <scope>NUCLEOTIDE SEQUENCE [LARGE SCALE GENOMIC DNA]</scope>
    <source>
        <strain evidence="17 18">CENA392</strain>
    </source>
</reference>
<evidence type="ECO:0000256" key="2">
    <source>
        <dbReference type="ARBA" id="ARBA00022448"/>
    </source>
</evidence>
<dbReference type="RefSeq" id="WP_281481724.1">
    <property type="nucleotide sequence ID" value="NZ_CP124543.1"/>
</dbReference>
<dbReference type="PROSITE" id="PS52016">
    <property type="entry name" value="TONB_DEPENDENT_REC_3"/>
    <property type="match status" value="1"/>
</dbReference>
<gene>
    <name evidence="17" type="ORF">QI031_21830</name>
</gene>
<evidence type="ECO:0000256" key="13">
    <source>
        <dbReference type="SAM" id="SignalP"/>
    </source>
</evidence>
<keyword evidence="4" id="KW-0410">Iron transport</keyword>
<dbReference type="EMBL" id="CP124543">
    <property type="protein sequence ID" value="WGV24402.1"/>
    <property type="molecule type" value="Genomic_DNA"/>
</dbReference>
<evidence type="ECO:0000256" key="7">
    <source>
        <dbReference type="ARBA" id="ARBA00023065"/>
    </source>
</evidence>
<dbReference type="InterPro" id="IPR036942">
    <property type="entry name" value="Beta-barrel_TonB_sf"/>
</dbReference>
<keyword evidence="7" id="KW-0406">Ion transport</keyword>
<evidence type="ECO:0000256" key="4">
    <source>
        <dbReference type="ARBA" id="ARBA00022496"/>
    </source>
</evidence>
<evidence type="ECO:0000256" key="6">
    <source>
        <dbReference type="ARBA" id="ARBA00023004"/>
    </source>
</evidence>
<dbReference type="Proteomes" id="UP001223520">
    <property type="component" value="Chromosome"/>
</dbReference>
<dbReference type="GO" id="GO:0006826">
    <property type="term" value="P:iron ion transport"/>
    <property type="evidence" value="ECO:0007669"/>
    <property type="project" value="UniProtKB-KW"/>
</dbReference>
<dbReference type="KEGG" id="hbq:QI031_21830"/>
<accession>A0AAJ6P894</accession>
<evidence type="ECO:0000256" key="1">
    <source>
        <dbReference type="ARBA" id="ARBA00004571"/>
    </source>
</evidence>
<evidence type="ECO:0000313" key="17">
    <source>
        <dbReference type="EMBL" id="WGV24402.1"/>
    </source>
</evidence>
<evidence type="ECO:0000256" key="11">
    <source>
        <dbReference type="PROSITE-ProRule" id="PRU01360"/>
    </source>
</evidence>
<dbReference type="InterPro" id="IPR012910">
    <property type="entry name" value="Plug_dom"/>
</dbReference>
<comment type="subcellular location">
    <subcellularLocation>
        <location evidence="1 11">Cell outer membrane</location>
        <topology evidence="1 11">Multi-pass membrane protein</topology>
    </subcellularLocation>
</comment>
<evidence type="ECO:0000259" key="14">
    <source>
        <dbReference type="Pfam" id="PF00593"/>
    </source>
</evidence>
<dbReference type="InterPro" id="IPR021731">
    <property type="entry name" value="AMIN_dom"/>
</dbReference>
<dbReference type="CDD" id="cd01347">
    <property type="entry name" value="ligand_gated_channel"/>
    <property type="match status" value="1"/>
</dbReference>
<keyword evidence="3 11" id="KW-1134">Transmembrane beta strand</keyword>
<keyword evidence="6" id="KW-0408">Iron</keyword>
<comment type="similarity">
    <text evidence="11 12">Belongs to the TonB-dependent receptor family.</text>
</comment>
<proteinExistence type="inferred from homology"/>
<dbReference type="Gene3D" id="2.40.170.20">
    <property type="entry name" value="TonB-dependent receptor, beta-barrel domain"/>
    <property type="match status" value="1"/>
</dbReference>
<protein>
    <submittedName>
        <fullName evidence="17">TonB-dependent receptor</fullName>
    </submittedName>
</protein>
<sequence length="837" mass="93342">MRKLYLLGNSGLAVILAILINQQALAAKKEDGQILQLSDIQLTHTSVKEWLAQQQQSTILVTRIKLNQTASGLEVVLETSASDKLQVTTKIEGNSFIANIPNAQLRLASGDSFRQEKPVAGIIEVLATNQDANSILITVVGTTQAPKVELFDSDEGLVFGLTPTTPETQPSSADNQKPNEPDIELIVTAQKRPEDAQNVPISVTVIPRQEIEDAQIDSLIDIAKQTPNFNFLPTSSGGIEFSNYSLRGLNNQNFLTAQDSVAFYIDDVPIDYNGFLDLALLDLEQIEILRGPQSTLYGRNSSGGVVNIISRQATPEPEIRVSASYGRYNSREFQFSLNDALVDDKLSLRIAGAYKGQDGFIKNLATDNEIGERSRLAARSQLLWTPTPDWTVSFNSYNSFTDDGNPTYNRLNAPDPFEVNLQTEGYSKLDTNTQALKVGYNGEGFRATSITARRFTRQENVVPGSTGAIQIIDAIDSTLWTQELRFQSPETAERFQWLLGAYYESRDFNVDDAQTDFPGFGRFRRFGDDYRQTYAVFGQVDYQLIEPLTVFAGLRYESSDASSDSTYESINADGTRTPQRPEFQDEISNNELIPRFGLKYQFNPNLMGYATIGKGYRPGGLNYRANSEAELRFGEEKTWSYEVGLKSSWLDNRLIANLSVFHNDVNNYQVLQYDDSGFFGRVNNVDLEATGVEFELKAKPAKGFDVIASFGYVDSKYKNYFNSDTGVDLSNNQVPLSPQFTYNLAAQYRSQSGLFARAELRGYGITYFDDDNQIKQEPYALVNARIGYEAEKYGIYLYANNLFDTRYITSGYLFPVPDGTAGFGDPVTYGVQIKASF</sequence>
<dbReference type="Pfam" id="PF00593">
    <property type="entry name" value="TonB_dep_Rec_b-barrel"/>
    <property type="match status" value="1"/>
</dbReference>
<dbReference type="Pfam" id="PF11741">
    <property type="entry name" value="AMIN"/>
    <property type="match status" value="1"/>
</dbReference>
<keyword evidence="13" id="KW-0732">Signal</keyword>
<feature type="signal peptide" evidence="13">
    <location>
        <begin position="1"/>
        <end position="26"/>
    </location>
</feature>